<dbReference type="STRING" id="40998.A0A2P7YJ46"/>
<keyword evidence="8" id="KW-1185">Reference proteome</keyword>
<dbReference type="OrthoDB" id="2355at2759"/>
<evidence type="ECO:0000256" key="6">
    <source>
        <dbReference type="ARBA" id="ARBA00034687"/>
    </source>
</evidence>
<keyword evidence="5" id="KW-0206">Cytoskeleton</keyword>
<dbReference type="SUPFAM" id="SSF51161">
    <property type="entry name" value="Trimeric LpxA-like enzymes"/>
    <property type="match status" value="1"/>
</dbReference>
<dbReference type="Gene3D" id="2.160.10.10">
    <property type="entry name" value="Hexapeptide repeat proteins"/>
    <property type="match status" value="1"/>
</dbReference>
<dbReference type="EMBL" id="NHZQ01000422">
    <property type="protein sequence ID" value="PSK36002.1"/>
    <property type="molecule type" value="Genomic_DNA"/>
</dbReference>
<protein>
    <recommendedName>
        <fullName evidence="3">Dynactin subunit 6</fullName>
    </recommendedName>
</protein>
<dbReference type="InterPro" id="IPR027777">
    <property type="entry name" value="DCTN6"/>
</dbReference>
<evidence type="ECO:0000313" key="7">
    <source>
        <dbReference type="EMBL" id="PSK36002.1"/>
    </source>
</evidence>
<comment type="subcellular location">
    <subcellularLocation>
        <location evidence="1">Cytoplasm</location>
        <location evidence="1">Cytoskeleton</location>
    </subcellularLocation>
</comment>
<organism evidence="7 8">
    <name type="scientific">Elsinoe australis</name>
    <dbReference type="NCBI Taxonomy" id="40998"/>
    <lineage>
        <taxon>Eukaryota</taxon>
        <taxon>Fungi</taxon>
        <taxon>Dikarya</taxon>
        <taxon>Ascomycota</taxon>
        <taxon>Pezizomycotina</taxon>
        <taxon>Dothideomycetes</taxon>
        <taxon>Dothideomycetidae</taxon>
        <taxon>Myriangiales</taxon>
        <taxon>Elsinoaceae</taxon>
        <taxon>Elsinoe</taxon>
    </lineage>
</organism>
<evidence type="ECO:0000256" key="4">
    <source>
        <dbReference type="ARBA" id="ARBA00022490"/>
    </source>
</evidence>
<dbReference type="PANTHER" id="PTHR13072:SF0">
    <property type="entry name" value="DYNACTIN SUBUNIT 6"/>
    <property type="match status" value="1"/>
</dbReference>
<dbReference type="Proteomes" id="UP000243723">
    <property type="component" value="Unassembled WGS sequence"/>
</dbReference>
<gene>
    <name evidence="7" type="ORF">B9Z65_5817</name>
</gene>
<evidence type="ECO:0000313" key="8">
    <source>
        <dbReference type="Proteomes" id="UP000243723"/>
    </source>
</evidence>
<sequence>MSSKAARPVSVAAPISLAAKPPCKIDPTAIISDKAILVGSHPIFIGANTVLHPFAKLDSTHGPLTIEDYCIVCERATVGHVNPANGDSAITIRSHVNIETGSTVEAVEIGKGCHIGAYAIVESDSKLGQFCKVTPACTLNRGTSLSDFTIVLDKGESRPDTTTSNRQDIQDLKLKGQTMHVDTLRRLIPSNIAKWA</sequence>
<comment type="function">
    <text evidence="6">Part of the dynactin complex that activates the molecular motor dynein for ultra-processive transport along microtubules.</text>
</comment>
<comment type="similarity">
    <text evidence="2">Belongs to the dynactin subunits 5/6 family. Dynactin subunit 6 subfamily.</text>
</comment>
<dbReference type="PANTHER" id="PTHR13072">
    <property type="entry name" value="DYNACTIN 6"/>
    <property type="match status" value="1"/>
</dbReference>
<dbReference type="GO" id="GO:0005869">
    <property type="term" value="C:dynactin complex"/>
    <property type="evidence" value="ECO:0007669"/>
    <property type="project" value="InterPro"/>
</dbReference>
<evidence type="ECO:0000256" key="2">
    <source>
        <dbReference type="ARBA" id="ARBA00007719"/>
    </source>
</evidence>
<dbReference type="GO" id="GO:0070840">
    <property type="term" value="F:dynein complex binding"/>
    <property type="evidence" value="ECO:0007669"/>
    <property type="project" value="TreeGrafter"/>
</dbReference>
<accession>A0A2P7YJ46</accession>
<name>A0A2P7YJ46_9PEZI</name>
<evidence type="ECO:0000256" key="5">
    <source>
        <dbReference type="ARBA" id="ARBA00023212"/>
    </source>
</evidence>
<reference evidence="7 8" key="1">
    <citation type="submission" date="2017-05" db="EMBL/GenBank/DDBJ databases">
        <title>Draft genome sequence of Elsinoe australis.</title>
        <authorList>
            <person name="Cheng Q."/>
        </authorList>
    </citation>
    <scope>NUCLEOTIDE SEQUENCE [LARGE SCALE GENOMIC DNA]</scope>
    <source>
        <strain evidence="7 8">NL1</strain>
    </source>
</reference>
<proteinExistence type="inferred from homology"/>
<dbReference type="InterPro" id="IPR011004">
    <property type="entry name" value="Trimer_LpxA-like_sf"/>
</dbReference>
<evidence type="ECO:0000256" key="3">
    <source>
        <dbReference type="ARBA" id="ARBA00016573"/>
    </source>
</evidence>
<dbReference type="AlphaFoldDB" id="A0A2P7YJ46"/>
<evidence type="ECO:0000256" key="1">
    <source>
        <dbReference type="ARBA" id="ARBA00004245"/>
    </source>
</evidence>
<comment type="caution">
    <text evidence="7">The sequence shown here is derived from an EMBL/GenBank/DDBJ whole genome shotgun (WGS) entry which is preliminary data.</text>
</comment>
<keyword evidence="4" id="KW-0963">Cytoplasm</keyword>
<dbReference type="GO" id="GO:0007052">
    <property type="term" value="P:mitotic spindle organization"/>
    <property type="evidence" value="ECO:0007669"/>
    <property type="project" value="TreeGrafter"/>
</dbReference>